<dbReference type="PANTHER" id="PTHR46233:SF1">
    <property type="entry name" value="CONSERVED PROTEIN"/>
    <property type="match status" value="1"/>
</dbReference>
<keyword evidence="2" id="KW-0378">Hydrolase</keyword>
<feature type="domain" description="Metallo-beta-lactamase" evidence="1">
    <location>
        <begin position="32"/>
        <end position="209"/>
    </location>
</feature>
<proteinExistence type="predicted"/>
<reference evidence="2 3" key="1">
    <citation type="submission" date="2019-09" db="EMBL/GenBank/DDBJ databases">
        <title>Phylogeny of genus Pseudoclavibacter and closely related genus.</title>
        <authorList>
            <person name="Li Y."/>
        </authorList>
    </citation>
    <scope>NUCLEOTIDE SEQUENCE [LARGE SCALE GENOMIC DNA]</scope>
    <source>
        <strain evidence="2 3">EGI 60007</strain>
    </source>
</reference>
<evidence type="ECO:0000259" key="1">
    <source>
        <dbReference type="SMART" id="SM00849"/>
    </source>
</evidence>
<dbReference type="InterPro" id="IPR036866">
    <property type="entry name" value="RibonucZ/Hydroxyglut_hydro"/>
</dbReference>
<dbReference type="SMART" id="SM00849">
    <property type="entry name" value="Lactamase_B"/>
    <property type="match status" value="1"/>
</dbReference>
<comment type="caution">
    <text evidence="2">The sequence shown here is derived from an EMBL/GenBank/DDBJ whole genome shotgun (WGS) entry which is preliminary data.</text>
</comment>
<dbReference type="Pfam" id="PF00753">
    <property type="entry name" value="Lactamase_B"/>
    <property type="match status" value="1"/>
</dbReference>
<evidence type="ECO:0000313" key="3">
    <source>
        <dbReference type="Proteomes" id="UP000431744"/>
    </source>
</evidence>
<dbReference type="CDD" id="cd06262">
    <property type="entry name" value="metallo-hydrolase-like_MBL-fold"/>
    <property type="match status" value="1"/>
</dbReference>
<protein>
    <submittedName>
        <fullName evidence="2">MBL fold metallo-hydrolase</fullName>
    </submittedName>
</protein>
<evidence type="ECO:0000313" key="2">
    <source>
        <dbReference type="EMBL" id="KAB1647820.1"/>
    </source>
</evidence>
<dbReference type="OrthoDB" id="2971563at2"/>
<dbReference type="Gene3D" id="3.60.15.10">
    <property type="entry name" value="Ribonuclease Z/Hydroxyacylglutathione hydrolase-like"/>
    <property type="match status" value="1"/>
</dbReference>
<dbReference type="EMBL" id="WBJY01000003">
    <property type="protein sequence ID" value="KAB1647820.1"/>
    <property type="molecule type" value="Genomic_DNA"/>
</dbReference>
<dbReference type="PANTHER" id="PTHR46233">
    <property type="entry name" value="HYDROXYACYLGLUTATHIONE HYDROLASE GLOC"/>
    <property type="match status" value="1"/>
</dbReference>
<dbReference type="Proteomes" id="UP000431744">
    <property type="component" value="Unassembled WGS sequence"/>
</dbReference>
<dbReference type="RefSeq" id="WP_158029713.1">
    <property type="nucleotide sequence ID" value="NZ_BMHG01000001.1"/>
</dbReference>
<dbReference type="GO" id="GO:0016787">
    <property type="term" value="F:hydrolase activity"/>
    <property type="evidence" value="ECO:0007669"/>
    <property type="project" value="UniProtKB-KW"/>
</dbReference>
<accession>A0A6H9WB87</accession>
<name>A0A6H9WB87_9MICO</name>
<dbReference type="InterPro" id="IPR051453">
    <property type="entry name" value="MBL_Glyoxalase_II"/>
</dbReference>
<gene>
    <name evidence="2" type="ORF">F8O04_12430</name>
</gene>
<keyword evidence="3" id="KW-1185">Reference proteome</keyword>
<dbReference type="SUPFAM" id="SSF56281">
    <property type="entry name" value="Metallo-hydrolase/oxidoreductase"/>
    <property type="match status" value="1"/>
</dbReference>
<sequence length="230" mass="24319">MSPVAASPADLEVTVDDAGAVEVSFASVSDENNIAYLLVEVASGAALLIDAADHAELIGELVSRAAERAGARGTPSPRVEHIVTTHQHWDHHRALEAFAAETGATISAGADDAPELPVEADRRLHDGDTIGLGQVSLDVVHLRGHTPGSVALALTTDPETPRLFTGDSLFPGGVGNTFGRAEDFARLIDDVEHRIFDVYPDATVVYPGHGAGTTLGAERPRVPEWRERGW</sequence>
<dbReference type="AlphaFoldDB" id="A0A6H9WB87"/>
<dbReference type="InterPro" id="IPR001279">
    <property type="entry name" value="Metallo-B-lactamas"/>
</dbReference>
<organism evidence="2 3">
    <name type="scientific">Pseudoclavibacter endophyticus</name>
    <dbReference type="NCBI Taxonomy" id="1778590"/>
    <lineage>
        <taxon>Bacteria</taxon>
        <taxon>Bacillati</taxon>
        <taxon>Actinomycetota</taxon>
        <taxon>Actinomycetes</taxon>
        <taxon>Micrococcales</taxon>
        <taxon>Microbacteriaceae</taxon>
        <taxon>Pseudoclavibacter</taxon>
    </lineage>
</organism>